<dbReference type="Proteomes" id="UP000053237">
    <property type="component" value="Unassembled WGS sequence"/>
</dbReference>
<name>A0A024GTZ5_9STRA</name>
<protein>
    <submittedName>
        <fullName evidence="1">Uncharacterized protein</fullName>
    </submittedName>
</protein>
<dbReference type="EMBL" id="CAIX01000487">
    <property type="protein sequence ID" value="CCI50412.1"/>
    <property type="molecule type" value="Genomic_DNA"/>
</dbReference>
<comment type="caution">
    <text evidence="1">The sequence shown here is derived from an EMBL/GenBank/DDBJ whole genome shotgun (WGS) entry which is preliminary data.</text>
</comment>
<proteinExistence type="predicted"/>
<dbReference type="AlphaFoldDB" id="A0A024GTZ5"/>
<gene>
    <name evidence="1" type="ORF">BN9_121390</name>
</gene>
<reference evidence="1 2" key="1">
    <citation type="submission" date="2012-05" db="EMBL/GenBank/DDBJ databases">
        <title>Recombination and specialization in a pathogen metapopulation.</title>
        <authorList>
            <person name="Gardiner A."/>
            <person name="Kemen E."/>
            <person name="Schultz-Larsen T."/>
            <person name="MacLean D."/>
            <person name="Van Oosterhout C."/>
            <person name="Jones J.D.G."/>
        </authorList>
    </citation>
    <scope>NUCLEOTIDE SEQUENCE [LARGE SCALE GENOMIC DNA]</scope>
    <source>
        <strain evidence="1 2">Ac Nc2</strain>
    </source>
</reference>
<keyword evidence="2" id="KW-1185">Reference proteome</keyword>
<evidence type="ECO:0000313" key="1">
    <source>
        <dbReference type="EMBL" id="CCI50412.1"/>
    </source>
</evidence>
<accession>A0A024GTZ5</accession>
<sequence>MALFGHDSRMTTLDMNRDKMNCYRSFGDVPGSSVEEPIKDNEGKIGPDMVEFTEVEVIESEKPHEIDEVLGLTTKYGAALQSSTIARKAIEKR</sequence>
<organism evidence="1 2">
    <name type="scientific">Albugo candida</name>
    <dbReference type="NCBI Taxonomy" id="65357"/>
    <lineage>
        <taxon>Eukaryota</taxon>
        <taxon>Sar</taxon>
        <taxon>Stramenopiles</taxon>
        <taxon>Oomycota</taxon>
        <taxon>Peronosporomycetes</taxon>
        <taxon>Albuginales</taxon>
        <taxon>Albuginaceae</taxon>
        <taxon>Albugo</taxon>
    </lineage>
</organism>
<dbReference type="InParanoid" id="A0A024GTZ5"/>
<evidence type="ECO:0000313" key="2">
    <source>
        <dbReference type="Proteomes" id="UP000053237"/>
    </source>
</evidence>